<sequence length="264" mass="30168">MTERAMTEKMLLGNHAMAPEEIIPLLAQYNLIGQLLRETIIDEAIAGISCTPEEILNACESVYRHFALSNEVEKNVWLSRYSLNHEQLQLLATRKLRIEKFKQVNWGNKIESCFLQRKRNLDKVIYSLIQTKNQNIAGEIFFRIKEGEQTWASLASQYSIGNEAQTGGLVGPIEFGNLARNLAILLYTSQSGVVQAPIPIGEYWVILRVEKFIAASLDNFMRQRLLNELFDSWLHEQCLQLPDFEKAWMGITQKVVPIKSNLVA</sequence>
<evidence type="ECO:0000313" key="4">
    <source>
        <dbReference type="Proteomes" id="UP000271624"/>
    </source>
</evidence>
<evidence type="ECO:0000256" key="1">
    <source>
        <dbReference type="PROSITE-ProRule" id="PRU00278"/>
    </source>
</evidence>
<dbReference type="AlphaFoldDB" id="A0A3S1BZG8"/>
<dbReference type="GO" id="GO:0003755">
    <property type="term" value="F:peptidyl-prolyl cis-trans isomerase activity"/>
    <property type="evidence" value="ECO:0007669"/>
    <property type="project" value="UniProtKB-KW"/>
</dbReference>
<dbReference type="InterPro" id="IPR000297">
    <property type="entry name" value="PPIase_PpiC"/>
</dbReference>
<dbReference type="EMBL" id="RSCL01000050">
    <property type="protein sequence ID" value="RUS94215.1"/>
    <property type="molecule type" value="Genomic_DNA"/>
</dbReference>
<evidence type="ECO:0000313" key="3">
    <source>
        <dbReference type="EMBL" id="RUS94215.1"/>
    </source>
</evidence>
<keyword evidence="1" id="KW-0413">Isomerase</keyword>
<gene>
    <name evidence="3" type="ORF">DSM106972_094120</name>
</gene>
<dbReference type="Proteomes" id="UP000271624">
    <property type="component" value="Unassembled WGS sequence"/>
</dbReference>
<feature type="domain" description="PpiC" evidence="2">
    <location>
        <begin position="121"/>
        <end position="211"/>
    </location>
</feature>
<reference evidence="3" key="1">
    <citation type="submission" date="2018-12" db="EMBL/GenBank/DDBJ databases">
        <authorList>
            <person name="Will S."/>
            <person name="Neumann-Schaal M."/>
            <person name="Henke P."/>
        </authorList>
    </citation>
    <scope>NUCLEOTIDE SEQUENCE</scope>
    <source>
        <strain evidence="3">PCC 7102</strain>
    </source>
</reference>
<keyword evidence="1" id="KW-0697">Rotamase</keyword>
<proteinExistence type="predicted"/>
<dbReference type="Gene3D" id="3.10.50.40">
    <property type="match status" value="1"/>
</dbReference>
<dbReference type="Pfam" id="PF00639">
    <property type="entry name" value="Rotamase"/>
    <property type="match status" value="1"/>
</dbReference>
<dbReference type="SUPFAM" id="SSF54534">
    <property type="entry name" value="FKBP-like"/>
    <property type="match status" value="1"/>
</dbReference>
<comment type="caution">
    <text evidence="3">The sequence shown here is derived from an EMBL/GenBank/DDBJ whole genome shotgun (WGS) entry which is preliminary data.</text>
</comment>
<dbReference type="InterPro" id="IPR046357">
    <property type="entry name" value="PPIase_dom_sf"/>
</dbReference>
<accession>A0A3S1BZG8</accession>
<name>A0A3S1BZG8_9CYAN</name>
<dbReference type="PROSITE" id="PS50198">
    <property type="entry name" value="PPIC_PPIASE_2"/>
    <property type="match status" value="1"/>
</dbReference>
<keyword evidence="4" id="KW-1185">Reference proteome</keyword>
<dbReference type="RefSeq" id="WP_233787016.1">
    <property type="nucleotide sequence ID" value="NZ_RSCL01000050.1"/>
</dbReference>
<protein>
    <recommendedName>
        <fullName evidence="2">PpiC domain-containing protein</fullName>
    </recommendedName>
</protein>
<organism evidence="3 4">
    <name type="scientific">Dulcicalothrix desertica PCC 7102</name>
    <dbReference type="NCBI Taxonomy" id="232991"/>
    <lineage>
        <taxon>Bacteria</taxon>
        <taxon>Bacillati</taxon>
        <taxon>Cyanobacteriota</taxon>
        <taxon>Cyanophyceae</taxon>
        <taxon>Nostocales</taxon>
        <taxon>Calotrichaceae</taxon>
        <taxon>Dulcicalothrix</taxon>
    </lineage>
</organism>
<reference evidence="3" key="2">
    <citation type="journal article" date="2019" name="Genome Biol. Evol.">
        <title>Day and night: Metabolic profiles and evolutionary relationships of six axenic non-marine cyanobacteria.</title>
        <authorList>
            <person name="Will S.E."/>
            <person name="Henke P."/>
            <person name="Boedeker C."/>
            <person name="Huang S."/>
            <person name="Brinkmann H."/>
            <person name="Rohde M."/>
            <person name="Jarek M."/>
            <person name="Friedl T."/>
            <person name="Seufert S."/>
            <person name="Schumacher M."/>
            <person name="Overmann J."/>
            <person name="Neumann-Schaal M."/>
            <person name="Petersen J."/>
        </authorList>
    </citation>
    <scope>NUCLEOTIDE SEQUENCE [LARGE SCALE GENOMIC DNA]</scope>
    <source>
        <strain evidence="3">PCC 7102</strain>
    </source>
</reference>
<evidence type="ECO:0000259" key="2">
    <source>
        <dbReference type="PROSITE" id="PS50198"/>
    </source>
</evidence>